<dbReference type="Proteomes" id="UP001078443">
    <property type="component" value="Unassembled WGS sequence"/>
</dbReference>
<evidence type="ECO:0000256" key="1">
    <source>
        <dbReference type="SAM" id="SignalP"/>
    </source>
</evidence>
<comment type="caution">
    <text evidence="2">The sequence shown here is derived from an EMBL/GenBank/DDBJ whole genome shotgun (WGS) entry which is preliminary data.</text>
</comment>
<gene>
    <name evidence="2" type="ORF">OW763_07355</name>
</gene>
<dbReference type="PANTHER" id="PTHR30024:SF46">
    <property type="entry name" value="ABC TRANSPORTER, SUBSTRATE-BINDING LIPOPROTEIN"/>
    <property type="match status" value="1"/>
</dbReference>
<sequence>MNKRVAIVFMALTLVFSTLFAVGCSNKIENINKESKSSMDDANKENKKEKIKIAALKGPTGMGLVKLMEENKDDYDITMFNSPTQIVPKIVNGEFDVAAVPANSAAVLYNKTKGGVKLVGINTLGVLHIVENGDTIKSIKDLKGKTLYASGKGAVPEYVLNYILKKNGLEPDKDVKIEYKMHHSDLATAVASKKVEIAVLPEPFVTTVKMKNKDLKIQLDLTKEWEKVSDANSKLVMGTLICRKDFIDKRGKDVDEFLDRYRKSIDFVNSNKTEAGKLIEKNGIILKAAIAEKAIPKCNIVFISSQDGKDSLEKFYSILNKSNPKSIGGKIPDENFYYTSKKTN</sequence>
<keyword evidence="3" id="KW-1185">Reference proteome</keyword>
<protein>
    <submittedName>
        <fullName evidence="2">ABC transporter substrate-binding protein</fullName>
    </submittedName>
</protein>
<dbReference type="SUPFAM" id="SSF53850">
    <property type="entry name" value="Periplasmic binding protein-like II"/>
    <property type="match status" value="1"/>
</dbReference>
<name>A0ABT4CYX4_9CLOT</name>
<reference evidence="2" key="1">
    <citation type="submission" date="2022-12" db="EMBL/GenBank/DDBJ databases">
        <authorList>
            <person name="Wang J."/>
        </authorList>
    </citation>
    <scope>NUCLEOTIDE SEQUENCE</scope>
    <source>
        <strain evidence="2">HY-45-18</strain>
    </source>
</reference>
<proteinExistence type="predicted"/>
<dbReference type="RefSeq" id="WP_268040443.1">
    <property type="nucleotide sequence ID" value="NZ_JAPQER010000002.1"/>
</dbReference>
<dbReference type="PANTHER" id="PTHR30024">
    <property type="entry name" value="ALIPHATIC SULFONATES-BINDING PROTEIN-RELATED"/>
    <property type="match status" value="1"/>
</dbReference>
<feature type="signal peptide" evidence="1">
    <location>
        <begin position="1"/>
        <end position="21"/>
    </location>
</feature>
<evidence type="ECO:0000313" key="3">
    <source>
        <dbReference type="Proteomes" id="UP001078443"/>
    </source>
</evidence>
<dbReference type="Pfam" id="PF12974">
    <property type="entry name" value="Phosphonate-bd"/>
    <property type="match status" value="1"/>
</dbReference>
<dbReference type="PIRSF" id="PIRSF027386">
    <property type="entry name" value="UCP027386_ABC_sbc_TM0202"/>
    <property type="match status" value="1"/>
</dbReference>
<evidence type="ECO:0000313" key="2">
    <source>
        <dbReference type="EMBL" id="MCY6484170.1"/>
    </source>
</evidence>
<accession>A0ABT4CYX4</accession>
<dbReference type="EMBL" id="JAPQER010000002">
    <property type="protein sequence ID" value="MCY6484170.1"/>
    <property type="molecule type" value="Genomic_DNA"/>
</dbReference>
<feature type="chain" id="PRO_5046625885" evidence="1">
    <location>
        <begin position="22"/>
        <end position="344"/>
    </location>
</feature>
<dbReference type="PROSITE" id="PS51257">
    <property type="entry name" value="PROKAR_LIPOPROTEIN"/>
    <property type="match status" value="1"/>
</dbReference>
<organism evidence="2 3">
    <name type="scientific">Clostridium aestuarii</name>
    <dbReference type="NCBI Taxonomy" id="338193"/>
    <lineage>
        <taxon>Bacteria</taxon>
        <taxon>Bacillati</taxon>
        <taxon>Bacillota</taxon>
        <taxon>Clostridia</taxon>
        <taxon>Eubacteriales</taxon>
        <taxon>Clostridiaceae</taxon>
        <taxon>Clostridium</taxon>
    </lineage>
</organism>
<keyword evidence="1" id="KW-0732">Signal</keyword>
<dbReference type="InterPro" id="IPR027024">
    <property type="entry name" value="UCP027386_ABC_sbc_TM0202"/>
</dbReference>
<dbReference type="Gene3D" id="3.40.190.10">
    <property type="entry name" value="Periplasmic binding protein-like II"/>
    <property type="match status" value="2"/>
</dbReference>